<reference evidence="2" key="2">
    <citation type="submission" date="2021-02" db="EMBL/GenBank/DDBJ databases">
        <authorList>
            <person name="Kimball J.A."/>
            <person name="Haas M.W."/>
            <person name="Macchietto M."/>
            <person name="Kono T."/>
            <person name="Duquette J."/>
            <person name="Shao M."/>
        </authorList>
    </citation>
    <scope>NUCLEOTIDE SEQUENCE</scope>
    <source>
        <tissue evidence="2">Fresh leaf tissue</tissue>
    </source>
</reference>
<dbReference type="AlphaFoldDB" id="A0A8J5W2F9"/>
<dbReference type="Proteomes" id="UP000729402">
    <property type="component" value="Unassembled WGS sequence"/>
</dbReference>
<gene>
    <name evidence="2" type="ORF">GUJ93_ZPchr0006g43477</name>
</gene>
<evidence type="ECO:0000256" key="1">
    <source>
        <dbReference type="SAM" id="MobiDB-lite"/>
    </source>
</evidence>
<feature type="region of interest" description="Disordered" evidence="1">
    <location>
        <begin position="75"/>
        <end position="119"/>
    </location>
</feature>
<comment type="caution">
    <text evidence="2">The sequence shown here is derived from an EMBL/GenBank/DDBJ whole genome shotgun (WGS) entry which is preliminary data.</text>
</comment>
<dbReference type="EMBL" id="JAAALK010000283">
    <property type="protein sequence ID" value="KAG8070414.1"/>
    <property type="molecule type" value="Genomic_DNA"/>
</dbReference>
<sequence length="119" mass="13533">MVGYARVDTDSVEIVFRVAYNKWPFSSRALHFIAKYYAPPLVALVSTRLHFSPSRHRITTSRFAPLPAGCLCVPEVETTRPPPPGQPPPPQQQRRNLRRSREHSSLGQMKALVDGYFEE</sequence>
<feature type="compositionally biased region" description="Pro residues" evidence="1">
    <location>
        <begin position="80"/>
        <end position="91"/>
    </location>
</feature>
<protein>
    <submittedName>
        <fullName evidence="2">Uncharacterized protein</fullName>
    </submittedName>
</protein>
<evidence type="ECO:0000313" key="3">
    <source>
        <dbReference type="Proteomes" id="UP000729402"/>
    </source>
</evidence>
<name>A0A8J5W2F9_ZIZPA</name>
<reference evidence="2" key="1">
    <citation type="journal article" date="2021" name="bioRxiv">
        <title>Whole Genome Assembly and Annotation of Northern Wild Rice, Zizania palustris L., Supports a Whole Genome Duplication in the Zizania Genus.</title>
        <authorList>
            <person name="Haas M."/>
            <person name="Kono T."/>
            <person name="Macchietto M."/>
            <person name="Millas R."/>
            <person name="McGilp L."/>
            <person name="Shao M."/>
            <person name="Duquette J."/>
            <person name="Hirsch C.N."/>
            <person name="Kimball J."/>
        </authorList>
    </citation>
    <scope>NUCLEOTIDE SEQUENCE</scope>
    <source>
        <tissue evidence="2">Fresh leaf tissue</tissue>
    </source>
</reference>
<evidence type="ECO:0000313" key="2">
    <source>
        <dbReference type="EMBL" id="KAG8070414.1"/>
    </source>
</evidence>
<proteinExistence type="predicted"/>
<accession>A0A8J5W2F9</accession>
<organism evidence="2 3">
    <name type="scientific">Zizania palustris</name>
    <name type="common">Northern wild rice</name>
    <dbReference type="NCBI Taxonomy" id="103762"/>
    <lineage>
        <taxon>Eukaryota</taxon>
        <taxon>Viridiplantae</taxon>
        <taxon>Streptophyta</taxon>
        <taxon>Embryophyta</taxon>
        <taxon>Tracheophyta</taxon>
        <taxon>Spermatophyta</taxon>
        <taxon>Magnoliopsida</taxon>
        <taxon>Liliopsida</taxon>
        <taxon>Poales</taxon>
        <taxon>Poaceae</taxon>
        <taxon>BOP clade</taxon>
        <taxon>Oryzoideae</taxon>
        <taxon>Oryzeae</taxon>
        <taxon>Zizaniinae</taxon>
        <taxon>Zizania</taxon>
    </lineage>
</organism>
<keyword evidence="3" id="KW-1185">Reference proteome</keyword>